<comment type="caution">
    <text evidence="1">The sequence shown here is derived from an EMBL/GenBank/DDBJ whole genome shotgun (WGS) entry which is preliminary data.</text>
</comment>
<gene>
    <name evidence="1" type="ORF">FHS27_002050</name>
</gene>
<name>A0A7W5H5V7_9BACT</name>
<dbReference type="EMBL" id="JACHXU010000006">
    <property type="protein sequence ID" value="MBB3206241.1"/>
    <property type="molecule type" value="Genomic_DNA"/>
</dbReference>
<dbReference type="AlphaFoldDB" id="A0A7W5H5V7"/>
<evidence type="ECO:0000313" key="2">
    <source>
        <dbReference type="Proteomes" id="UP000536179"/>
    </source>
</evidence>
<accession>A0A7W5H5V7</accession>
<reference evidence="1 2" key="1">
    <citation type="submission" date="2020-08" db="EMBL/GenBank/DDBJ databases">
        <title>Genomic Encyclopedia of Type Strains, Phase III (KMG-III): the genomes of soil and plant-associated and newly described type strains.</title>
        <authorList>
            <person name="Whitman W."/>
        </authorList>
    </citation>
    <scope>NUCLEOTIDE SEQUENCE [LARGE SCALE GENOMIC DNA]</scope>
    <source>
        <strain evidence="1 2">CECT 8075</strain>
    </source>
</reference>
<proteinExistence type="predicted"/>
<dbReference type="Proteomes" id="UP000536179">
    <property type="component" value="Unassembled WGS sequence"/>
</dbReference>
<evidence type="ECO:0000313" key="1">
    <source>
        <dbReference type="EMBL" id="MBB3206241.1"/>
    </source>
</evidence>
<organism evidence="1 2">
    <name type="scientific">Aporhodopirellula rubra</name>
    <dbReference type="NCBI Taxonomy" id="980271"/>
    <lineage>
        <taxon>Bacteria</taxon>
        <taxon>Pseudomonadati</taxon>
        <taxon>Planctomycetota</taxon>
        <taxon>Planctomycetia</taxon>
        <taxon>Pirellulales</taxon>
        <taxon>Pirellulaceae</taxon>
        <taxon>Aporhodopirellula</taxon>
    </lineage>
</organism>
<sequence>MVVTAPPKRRVRLWVDPPKKRSIGNLFHPANVNIGKVGTAVLRCIFSVKVTKSTMGPGENIGKTLDFRRKWSVCRLVKGVAGRSLFWQSLRISLPLMDPDHCAGWDNSSGWRDDNACTEKPCYRDRTWSTFPIHPAFPIPPSPCCGGADPTYRDRSPR</sequence>
<protein>
    <submittedName>
        <fullName evidence="1">Uncharacterized protein</fullName>
    </submittedName>
</protein>
<keyword evidence="2" id="KW-1185">Reference proteome</keyword>